<dbReference type="Gene3D" id="3.40.50.2000">
    <property type="entry name" value="Glycogen Phosphorylase B"/>
    <property type="match status" value="2"/>
</dbReference>
<proteinExistence type="predicted"/>
<name>A0ABR8GQ85_9CYAN</name>
<dbReference type="SUPFAM" id="SSF53756">
    <property type="entry name" value="UDP-Glycosyltransferase/glycogen phosphorylase"/>
    <property type="match status" value="1"/>
</dbReference>
<dbReference type="PANTHER" id="PTHR12526">
    <property type="entry name" value="GLYCOSYLTRANSFERASE"/>
    <property type="match status" value="1"/>
</dbReference>
<evidence type="ECO:0000313" key="2">
    <source>
        <dbReference type="Proteomes" id="UP000660380"/>
    </source>
</evidence>
<comment type="caution">
    <text evidence="1">The sequence shown here is derived from an EMBL/GenBank/DDBJ whole genome shotgun (WGS) entry which is preliminary data.</text>
</comment>
<keyword evidence="2" id="KW-1185">Reference proteome</keyword>
<dbReference type="Pfam" id="PF13692">
    <property type="entry name" value="Glyco_trans_1_4"/>
    <property type="match status" value="1"/>
</dbReference>
<dbReference type="EMBL" id="JACJTA010000022">
    <property type="protein sequence ID" value="MBD2605354.1"/>
    <property type="molecule type" value="Genomic_DNA"/>
</dbReference>
<gene>
    <name evidence="1" type="ORF">H6G81_12605</name>
</gene>
<dbReference type="Proteomes" id="UP000660380">
    <property type="component" value="Unassembled WGS sequence"/>
</dbReference>
<protein>
    <submittedName>
        <fullName evidence="1">Glycosyltransferase family 4 protein</fullName>
    </submittedName>
</protein>
<evidence type="ECO:0000313" key="1">
    <source>
        <dbReference type="EMBL" id="MBD2605354.1"/>
    </source>
</evidence>
<organism evidence="1 2">
    <name type="scientific">Scytonema hofmannii FACHB-248</name>
    <dbReference type="NCBI Taxonomy" id="1842502"/>
    <lineage>
        <taxon>Bacteria</taxon>
        <taxon>Bacillati</taxon>
        <taxon>Cyanobacteriota</taxon>
        <taxon>Cyanophyceae</taxon>
        <taxon>Nostocales</taxon>
        <taxon>Scytonemataceae</taxon>
        <taxon>Scytonema</taxon>
    </lineage>
</organism>
<sequence>MVEETLSLLQKLSNAPKQVDLSKPNSSRIVSAKIQEPVINRPIKVQIFSRHIPIQNTVGNATYILDFIRYLHYAGCEIEYTVLSSSPNGGIPFYIIPSSLAAIATVSARDNLRIGRVLLKFNSLSQWLLAPLQLAYRQVPNNWKSFYRAVWNKLRNKREDAIAPQTWDALATPEEVAFANSRFVSFQPDVVIANYTWLGSLLEALPQKQSVLKAILTHDILHQRVADFRKIGVDSHLSDWNWDKESALLRKAQVLLAIQEQEAEILKEMAPSSKVISMPMSVVCHVHETQQVDGRCLFVGSGSPHNVHGLRWFLENVWLLVLDAAPYCSLHVCGDVCAQIQGSFPNVRFLGRVANLKPEYGAAQVCMVPLLMGSGLKIKLVEALSSGRACVSTPIGVQGLSDIVGHAVLVAETAEEFAAAIHTLITNPEKRKWMEAQAHQYVKGKLSPQAVYQPFLHQIEQHIQQVTNSVLK</sequence>
<reference evidence="1 2" key="1">
    <citation type="journal article" date="2020" name="ISME J.">
        <title>Comparative genomics reveals insights into cyanobacterial evolution and habitat adaptation.</title>
        <authorList>
            <person name="Chen M.Y."/>
            <person name="Teng W.K."/>
            <person name="Zhao L."/>
            <person name="Hu C.X."/>
            <person name="Zhou Y.K."/>
            <person name="Han B.P."/>
            <person name="Song L.R."/>
            <person name="Shu W.S."/>
        </authorList>
    </citation>
    <scope>NUCLEOTIDE SEQUENCE [LARGE SCALE GENOMIC DNA]</scope>
    <source>
        <strain evidence="1 2">FACHB-248</strain>
    </source>
</reference>
<dbReference type="CDD" id="cd03801">
    <property type="entry name" value="GT4_PimA-like"/>
    <property type="match status" value="1"/>
</dbReference>
<accession>A0ABR8GQ85</accession>